<gene>
    <name evidence="2" type="ORF">Bhyg_13753</name>
</gene>
<dbReference type="GO" id="GO:0008237">
    <property type="term" value="F:metallopeptidase activity"/>
    <property type="evidence" value="ECO:0007669"/>
    <property type="project" value="InterPro"/>
</dbReference>
<dbReference type="OrthoDB" id="2961863at2759"/>
<evidence type="ECO:0000313" key="2">
    <source>
        <dbReference type="EMBL" id="KAJ6635170.1"/>
    </source>
</evidence>
<keyword evidence="1" id="KW-0732">Signal</keyword>
<dbReference type="InterPro" id="IPR024079">
    <property type="entry name" value="MetalloPept_cat_dom_sf"/>
</dbReference>
<dbReference type="Pfam" id="PF09471">
    <property type="entry name" value="Peptidase_M64"/>
    <property type="match status" value="1"/>
</dbReference>
<dbReference type="EMBL" id="WJQU01000004">
    <property type="protein sequence ID" value="KAJ6635170.1"/>
    <property type="molecule type" value="Genomic_DNA"/>
</dbReference>
<proteinExistence type="predicted"/>
<name>A0A9Q0RUZ7_9DIPT</name>
<accession>A0A9Q0RUZ7</accession>
<feature type="signal peptide" evidence="1">
    <location>
        <begin position="1"/>
        <end position="18"/>
    </location>
</feature>
<sequence length="585" mass="66770">MKLFLLAIFITLVGQISAEVFYAKLRQSPQDNFHCLILEQTAVRKFKGFETNDINEVKVFTRAALSAPVDSKLAFSDDSKIIEIYAKRKLVLESHIDYGCRTKKTISRRDSRNVGILDDPEIRKIVDGGDQGNRIDVVFMGDGYTADERVKFFDDINRLTNDMFNGETFRSYLPVFNIWAIHVESVESGIGYNGPKDTPFRLYRSQGQLRGIYTQNAQYAREICLLTGPLGCDYPSLIGNDDYYGGLGGEFVISTKSNNTGTVVLRHEMGHNFVRVGEEYDDGSSYFGVNSAPSLEEAVNKWGHWLTGDSIRAERAVYRLLEYPWADLDLGEQSFTFTSDGLYSRWQLILSVSAAGEADSMEFILDGQILPWSSRGSDDREFYNWWGDEGLAEGEHTFVVRSITPSTNPNIPRMICHVRLHEFGNEDEFQMSSDVVSAYRTWDVRRQITYRPTNEGCLMRNMTHTEFCPVCREGMWYQFLQRISLIDGVTVSDDVNADLTRRVTVHTLNLGQFRLPGNEVAGERLEIRWFYGGIEQSQFNNQIAINARVGSWYVSVQFITPEVRYDPNHLLHEIENFTVATQWGT</sequence>
<evidence type="ECO:0008006" key="4">
    <source>
        <dbReference type="Google" id="ProtNLM"/>
    </source>
</evidence>
<feature type="chain" id="PRO_5040295453" description="IgA peptidase M64" evidence="1">
    <location>
        <begin position="19"/>
        <end position="585"/>
    </location>
</feature>
<dbReference type="Proteomes" id="UP001151699">
    <property type="component" value="Chromosome C"/>
</dbReference>
<dbReference type="Gene3D" id="3.40.390.10">
    <property type="entry name" value="Collagenase (Catalytic Domain)"/>
    <property type="match status" value="2"/>
</dbReference>
<comment type="caution">
    <text evidence="2">The sequence shown here is derived from an EMBL/GenBank/DDBJ whole genome shotgun (WGS) entry which is preliminary data.</text>
</comment>
<protein>
    <recommendedName>
        <fullName evidence="4">IgA peptidase M64</fullName>
    </recommendedName>
</protein>
<evidence type="ECO:0000256" key="1">
    <source>
        <dbReference type="SAM" id="SignalP"/>
    </source>
</evidence>
<dbReference type="AlphaFoldDB" id="A0A9Q0RUZ7"/>
<keyword evidence="3" id="KW-1185">Reference proteome</keyword>
<reference evidence="2" key="1">
    <citation type="submission" date="2022-07" db="EMBL/GenBank/DDBJ databases">
        <authorList>
            <person name="Trinca V."/>
            <person name="Uliana J.V.C."/>
            <person name="Torres T.T."/>
            <person name="Ward R.J."/>
            <person name="Monesi N."/>
        </authorList>
    </citation>
    <scope>NUCLEOTIDE SEQUENCE</scope>
    <source>
        <strain evidence="2">HSMRA1968</strain>
        <tissue evidence="2">Whole embryos</tissue>
    </source>
</reference>
<organism evidence="2 3">
    <name type="scientific">Pseudolycoriella hygida</name>
    <dbReference type="NCBI Taxonomy" id="35572"/>
    <lineage>
        <taxon>Eukaryota</taxon>
        <taxon>Metazoa</taxon>
        <taxon>Ecdysozoa</taxon>
        <taxon>Arthropoda</taxon>
        <taxon>Hexapoda</taxon>
        <taxon>Insecta</taxon>
        <taxon>Pterygota</taxon>
        <taxon>Neoptera</taxon>
        <taxon>Endopterygota</taxon>
        <taxon>Diptera</taxon>
        <taxon>Nematocera</taxon>
        <taxon>Sciaroidea</taxon>
        <taxon>Sciaridae</taxon>
        <taxon>Pseudolycoriella</taxon>
    </lineage>
</organism>
<evidence type="ECO:0000313" key="3">
    <source>
        <dbReference type="Proteomes" id="UP001151699"/>
    </source>
</evidence>
<dbReference type="InterPro" id="IPR019026">
    <property type="entry name" value="Peptidase_M64_IgA"/>
</dbReference>